<organism evidence="1 2">
    <name type="scientific">Rhizophagus irregularis (strain DAOM 181602 / DAOM 197198 / MUCL 43194)</name>
    <name type="common">Arbuscular mycorrhizal fungus</name>
    <name type="synonym">Glomus intraradices</name>
    <dbReference type="NCBI Taxonomy" id="747089"/>
    <lineage>
        <taxon>Eukaryota</taxon>
        <taxon>Fungi</taxon>
        <taxon>Fungi incertae sedis</taxon>
        <taxon>Mucoromycota</taxon>
        <taxon>Glomeromycotina</taxon>
        <taxon>Glomeromycetes</taxon>
        <taxon>Glomerales</taxon>
        <taxon>Glomeraceae</taxon>
        <taxon>Rhizophagus</taxon>
    </lineage>
</organism>
<dbReference type="SUPFAM" id="SSF56112">
    <property type="entry name" value="Protein kinase-like (PK-like)"/>
    <property type="match status" value="1"/>
</dbReference>
<feature type="non-terminal residue" evidence="1">
    <location>
        <position position="120"/>
    </location>
</feature>
<dbReference type="Proteomes" id="UP000018888">
    <property type="component" value="Unassembled WGS sequence"/>
</dbReference>
<name>A0A2P4QM22_RHIID</name>
<reference evidence="1 2" key="1">
    <citation type="journal article" date="2013" name="Proc. Natl. Acad. Sci. U.S.A.">
        <title>Genome of an arbuscular mycorrhizal fungus provides insight into the oldest plant symbiosis.</title>
        <authorList>
            <person name="Tisserant E."/>
            <person name="Malbreil M."/>
            <person name="Kuo A."/>
            <person name="Kohler A."/>
            <person name="Symeonidi A."/>
            <person name="Balestrini R."/>
            <person name="Charron P."/>
            <person name="Duensing N."/>
            <person name="Frei Dit Frey N."/>
            <person name="Gianinazzi-Pearson V."/>
            <person name="Gilbert L.B."/>
            <person name="Handa Y."/>
            <person name="Herr J.R."/>
            <person name="Hijri M."/>
            <person name="Koul R."/>
            <person name="Kawaguchi M."/>
            <person name="Krajinski F."/>
            <person name="Lammers P.J."/>
            <person name="Masclaux F.G."/>
            <person name="Murat C."/>
            <person name="Morin E."/>
            <person name="Ndikumana S."/>
            <person name="Pagni M."/>
            <person name="Petitpierre D."/>
            <person name="Requena N."/>
            <person name="Rosikiewicz P."/>
            <person name="Riley R."/>
            <person name="Saito K."/>
            <person name="San Clemente H."/>
            <person name="Shapiro H."/>
            <person name="van Tuinen D."/>
            <person name="Becard G."/>
            <person name="Bonfante P."/>
            <person name="Paszkowski U."/>
            <person name="Shachar-Hill Y.Y."/>
            <person name="Tuskan G.A."/>
            <person name="Young P.W."/>
            <person name="Sanders I.R."/>
            <person name="Henrissat B."/>
            <person name="Rensing S.A."/>
            <person name="Grigoriev I.V."/>
            <person name="Corradi N."/>
            <person name="Roux C."/>
            <person name="Martin F."/>
        </authorList>
    </citation>
    <scope>NUCLEOTIDE SEQUENCE [LARGE SCALE GENOMIC DNA]</scope>
    <source>
        <strain evidence="1 2">DAOM 197198</strain>
    </source>
</reference>
<dbReference type="EMBL" id="AUPC02000031">
    <property type="protein sequence ID" value="POG78676.1"/>
    <property type="molecule type" value="Genomic_DNA"/>
</dbReference>
<reference evidence="1 2" key="2">
    <citation type="journal article" date="2018" name="New Phytol.">
        <title>High intraspecific genome diversity in the model arbuscular mycorrhizal symbiont Rhizophagus irregularis.</title>
        <authorList>
            <person name="Chen E.C.H."/>
            <person name="Morin E."/>
            <person name="Beaudet D."/>
            <person name="Noel J."/>
            <person name="Yildirir G."/>
            <person name="Ndikumana S."/>
            <person name="Charron P."/>
            <person name="St-Onge C."/>
            <person name="Giorgi J."/>
            <person name="Kruger M."/>
            <person name="Marton T."/>
            <person name="Ropars J."/>
            <person name="Grigoriev I.V."/>
            <person name="Hainaut M."/>
            <person name="Henrissat B."/>
            <person name="Roux C."/>
            <person name="Martin F."/>
            <person name="Corradi N."/>
        </authorList>
    </citation>
    <scope>NUCLEOTIDE SEQUENCE [LARGE SCALE GENOMIC DNA]</scope>
    <source>
        <strain evidence="1 2">DAOM 197198</strain>
    </source>
</reference>
<sequence length="120" mass="13867">MKICNGLRPKCDYKIPQLIVDIINQCWDADPLKRPNADEIKELMYSLYCDINLEKRDSIIYWQVKKADEINKKLSSTVQLPLTSTNTLSYTSHSQAIYTSRLLDYKNLPEPKNVDNSNGI</sequence>
<proteinExistence type="predicted"/>
<evidence type="ECO:0000313" key="1">
    <source>
        <dbReference type="EMBL" id="POG78676.1"/>
    </source>
</evidence>
<dbReference type="AlphaFoldDB" id="A0A2P4QM22"/>
<dbReference type="Gene3D" id="1.10.510.10">
    <property type="entry name" value="Transferase(Phosphotransferase) domain 1"/>
    <property type="match status" value="1"/>
</dbReference>
<evidence type="ECO:0000313" key="2">
    <source>
        <dbReference type="Proteomes" id="UP000018888"/>
    </source>
</evidence>
<evidence type="ECO:0008006" key="3">
    <source>
        <dbReference type="Google" id="ProtNLM"/>
    </source>
</evidence>
<comment type="caution">
    <text evidence="1">The sequence shown here is derived from an EMBL/GenBank/DDBJ whole genome shotgun (WGS) entry which is preliminary data.</text>
</comment>
<keyword evidence="2" id="KW-1185">Reference proteome</keyword>
<protein>
    <recommendedName>
        <fullName evidence="3">Serine-threonine/tyrosine-protein kinase catalytic domain-containing protein</fullName>
    </recommendedName>
</protein>
<dbReference type="InterPro" id="IPR011009">
    <property type="entry name" value="Kinase-like_dom_sf"/>
</dbReference>
<gene>
    <name evidence="1" type="ORF">GLOIN_2v1536430</name>
</gene>
<accession>A0A2P4QM22</accession>